<feature type="non-terminal residue" evidence="2">
    <location>
        <position position="1"/>
    </location>
</feature>
<dbReference type="InterPro" id="IPR056924">
    <property type="entry name" value="SH3_Tf2-1"/>
</dbReference>
<protein>
    <recommendedName>
        <fullName evidence="1">Tf2-1-like SH3-like domain-containing protein</fullName>
    </recommendedName>
</protein>
<sequence length="87" mass="9769">ELARNALAAAQEHQIQAHNQGCHSVEDIQVRDQVLVNPYSLQLVEAQGTGHKLVQCAIGPFKVMEQINNNIYRLQLLAEYPMHPVIN</sequence>
<dbReference type="STRING" id="1076256.A0A2H3B2Y7"/>
<feature type="domain" description="Tf2-1-like SH3-like" evidence="1">
    <location>
        <begin position="32"/>
        <end position="86"/>
    </location>
</feature>
<organism evidence="2 3">
    <name type="scientific">Armillaria solidipes</name>
    <dbReference type="NCBI Taxonomy" id="1076256"/>
    <lineage>
        <taxon>Eukaryota</taxon>
        <taxon>Fungi</taxon>
        <taxon>Dikarya</taxon>
        <taxon>Basidiomycota</taxon>
        <taxon>Agaricomycotina</taxon>
        <taxon>Agaricomycetes</taxon>
        <taxon>Agaricomycetidae</taxon>
        <taxon>Agaricales</taxon>
        <taxon>Marasmiineae</taxon>
        <taxon>Physalacriaceae</taxon>
        <taxon>Armillaria</taxon>
    </lineage>
</organism>
<gene>
    <name evidence="2" type="ORF">ARMSODRAFT_854857</name>
</gene>
<dbReference type="Proteomes" id="UP000218334">
    <property type="component" value="Unassembled WGS sequence"/>
</dbReference>
<evidence type="ECO:0000313" key="3">
    <source>
        <dbReference type="Proteomes" id="UP000218334"/>
    </source>
</evidence>
<dbReference type="AlphaFoldDB" id="A0A2H3B2Y7"/>
<dbReference type="EMBL" id="KZ293488">
    <property type="protein sequence ID" value="PBK60368.1"/>
    <property type="molecule type" value="Genomic_DNA"/>
</dbReference>
<evidence type="ECO:0000259" key="1">
    <source>
        <dbReference type="Pfam" id="PF24626"/>
    </source>
</evidence>
<accession>A0A2H3B2Y7</accession>
<evidence type="ECO:0000313" key="2">
    <source>
        <dbReference type="EMBL" id="PBK60368.1"/>
    </source>
</evidence>
<feature type="non-terminal residue" evidence="2">
    <location>
        <position position="87"/>
    </location>
</feature>
<name>A0A2H3B2Y7_9AGAR</name>
<dbReference type="Pfam" id="PF24626">
    <property type="entry name" value="SH3_Tf2-1"/>
    <property type="match status" value="1"/>
</dbReference>
<reference evidence="3" key="1">
    <citation type="journal article" date="2017" name="Nat. Ecol. Evol.">
        <title>Genome expansion and lineage-specific genetic innovations in the forest pathogenic fungi Armillaria.</title>
        <authorList>
            <person name="Sipos G."/>
            <person name="Prasanna A.N."/>
            <person name="Walter M.C."/>
            <person name="O'Connor E."/>
            <person name="Balint B."/>
            <person name="Krizsan K."/>
            <person name="Kiss B."/>
            <person name="Hess J."/>
            <person name="Varga T."/>
            <person name="Slot J."/>
            <person name="Riley R."/>
            <person name="Boka B."/>
            <person name="Rigling D."/>
            <person name="Barry K."/>
            <person name="Lee J."/>
            <person name="Mihaltcheva S."/>
            <person name="LaButti K."/>
            <person name="Lipzen A."/>
            <person name="Waldron R."/>
            <person name="Moloney N.M."/>
            <person name="Sperisen C."/>
            <person name="Kredics L."/>
            <person name="Vagvoelgyi C."/>
            <person name="Patrignani A."/>
            <person name="Fitzpatrick D."/>
            <person name="Nagy I."/>
            <person name="Doyle S."/>
            <person name="Anderson J.B."/>
            <person name="Grigoriev I.V."/>
            <person name="Gueldener U."/>
            <person name="Muensterkoetter M."/>
            <person name="Nagy L.G."/>
        </authorList>
    </citation>
    <scope>NUCLEOTIDE SEQUENCE [LARGE SCALE GENOMIC DNA]</scope>
    <source>
        <strain evidence="3">28-4</strain>
    </source>
</reference>
<keyword evidence="3" id="KW-1185">Reference proteome</keyword>
<proteinExistence type="predicted"/>